<keyword evidence="2" id="KW-0238">DNA-binding</keyword>
<accession>A0A430JBE6</accession>
<dbReference type="Pfam" id="PF00455">
    <property type="entry name" value="DeoRC"/>
    <property type="match status" value="1"/>
</dbReference>
<dbReference type="Pfam" id="PF08220">
    <property type="entry name" value="HTH_DeoR"/>
    <property type="match status" value="1"/>
</dbReference>
<keyword evidence="6" id="KW-1185">Reference proteome</keyword>
<proteinExistence type="predicted"/>
<reference evidence="5 6" key="1">
    <citation type="submission" date="2018-12" db="EMBL/GenBank/DDBJ databases">
        <title>Bacillus ochoae sp. nov., Paenibacillus whitsoniae sp. nov., Paenibacillus spiritus sp. nov. Isolated from the Mars Exploration Rover during spacecraft assembly.</title>
        <authorList>
            <person name="Seuylemezian A."/>
            <person name="Vaishampayan P."/>
        </authorList>
    </citation>
    <scope>NUCLEOTIDE SEQUENCE [LARGE SCALE GENOMIC DNA]</scope>
    <source>
        <strain evidence="5 6">MER 54</strain>
    </source>
</reference>
<dbReference type="InterPro" id="IPR036390">
    <property type="entry name" value="WH_DNA-bd_sf"/>
</dbReference>
<dbReference type="InterPro" id="IPR014036">
    <property type="entry name" value="DeoR-like_C"/>
</dbReference>
<sequence>MKSMLGGMNTLGGPMGKTDIRRDAIMQALKDKGSIALIDIVKQFGVSEATARRDLEILESEKRCIRTFGGAVLESLKVEVPFFNKMDLLTEEKKEIADKALRFIEDGDIIGLTGGTTTTFIAKKLNQFKNLTVITNAVNIAYELIGTPGLQLILTGGVIRTQTFELSGPLANATLDNLSIRKTFMGCDGVSLSRGMMIYNELEAETNRRMMRQSMETYLVADHSKFTRSSLFVIGEVQEAVGIISDSAITPEMKHAFKEAGTPFL</sequence>
<evidence type="ECO:0000256" key="1">
    <source>
        <dbReference type="ARBA" id="ARBA00023015"/>
    </source>
</evidence>
<evidence type="ECO:0000313" key="6">
    <source>
        <dbReference type="Proteomes" id="UP000276128"/>
    </source>
</evidence>
<evidence type="ECO:0000313" key="5">
    <source>
        <dbReference type="EMBL" id="RTE08338.1"/>
    </source>
</evidence>
<dbReference type="Gene3D" id="1.10.10.10">
    <property type="entry name" value="Winged helix-like DNA-binding domain superfamily/Winged helix DNA-binding domain"/>
    <property type="match status" value="1"/>
</dbReference>
<dbReference type="InterPro" id="IPR001034">
    <property type="entry name" value="DeoR_HTH"/>
</dbReference>
<dbReference type="PANTHER" id="PTHR30363">
    <property type="entry name" value="HTH-TYPE TRANSCRIPTIONAL REGULATOR SRLR-RELATED"/>
    <property type="match status" value="1"/>
</dbReference>
<organism evidence="5 6">
    <name type="scientific">Paenibacillus whitsoniae</name>
    <dbReference type="NCBI Taxonomy" id="2496558"/>
    <lineage>
        <taxon>Bacteria</taxon>
        <taxon>Bacillati</taxon>
        <taxon>Bacillota</taxon>
        <taxon>Bacilli</taxon>
        <taxon>Bacillales</taxon>
        <taxon>Paenibacillaceae</taxon>
        <taxon>Paenibacillus</taxon>
    </lineage>
</organism>
<dbReference type="InterPro" id="IPR036388">
    <property type="entry name" value="WH-like_DNA-bd_sf"/>
</dbReference>
<evidence type="ECO:0000259" key="4">
    <source>
        <dbReference type="PROSITE" id="PS51000"/>
    </source>
</evidence>
<dbReference type="GO" id="GO:0003677">
    <property type="term" value="F:DNA binding"/>
    <property type="evidence" value="ECO:0007669"/>
    <property type="project" value="UniProtKB-KW"/>
</dbReference>
<evidence type="ECO:0000256" key="2">
    <source>
        <dbReference type="ARBA" id="ARBA00023125"/>
    </source>
</evidence>
<dbReference type="Proteomes" id="UP000276128">
    <property type="component" value="Unassembled WGS sequence"/>
</dbReference>
<evidence type="ECO:0000256" key="3">
    <source>
        <dbReference type="ARBA" id="ARBA00023163"/>
    </source>
</evidence>
<keyword evidence="1" id="KW-0805">Transcription regulation</keyword>
<gene>
    <name evidence="5" type="ORF">EJQ19_18110</name>
</gene>
<dbReference type="Gene3D" id="3.40.50.1360">
    <property type="match status" value="1"/>
</dbReference>
<keyword evidence="3" id="KW-0804">Transcription</keyword>
<feature type="domain" description="HTH deoR-type" evidence="4">
    <location>
        <begin position="18"/>
        <end position="73"/>
    </location>
</feature>
<dbReference type="PROSITE" id="PS51000">
    <property type="entry name" value="HTH_DEOR_2"/>
    <property type="match status" value="1"/>
</dbReference>
<dbReference type="PROSITE" id="PS00894">
    <property type="entry name" value="HTH_DEOR_1"/>
    <property type="match status" value="1"/>
</dbReference>
<dbReference type="SUPFAM" id="SSF46785">
    <property type="entry name" value="Winged helix' DNA-binding domain"/>
    <property type="match status" value="1"/>
</dbReference>
<dbReference type="SMART" id="SM01134">
    <property type="entry name" value="DeoRC"/>
    <property type="match status" value="1"/>
</dbReference>
<dbReference type="InterPro" id="IPR050313">
    <property type="entry name" value="Carb_Metab_HTH_regulators"/>
</dbReference>
<dbReference type="SMART" id="SM00420">
    <property type="entry name" value="HTH_DEOR"/>
    <property type="match status" value="1"/>
</dbReference>
<name>A0A430JBE6_9BACL</name>
<dbReference type="AlphaFoldDB" id="A0A430JBE6"/>
<dbReference type="EMBL" id="RXHU01000054">
    <property type="protein sequence ID" value="RTE08338.1"/>
    <property type="molecule type" value="Genomic_DNA"/>
</dbReference>
<protein>
    <submittedName>
        <fullName evidence="5">DeoR/GlpR transcriptional regulator</fullName>
    </submittedName>
</protein>
<dbReference type="SUPFAM" id="SSF100950">
    <property type="entry name" value="NagB/RpiA/CoA transferase-like"/>
    <property type="match status" value="1"/>
</dbReference>
<dbReference type="OrthoDB" id="9797223at2"/>
<dbReference type="InterPro" id="IPR037171">
    <property type="entry name" value="NagB/RpiA_transferase-like"/>
</dbReference>
<dbReference type="InterPro" id="IPR018356">
    <property type="entry name" value="Tscrpt_reg_HTH_DeoR_CS"/>
</dbReference>
<dbReference type="GO" id="GO:0003700">
    <property type="term" value="F:DNA-binding transcription factor activity"/>
    <property type="evidence" value="ECO:0007669"/>
    <property type="project" value="InterPro"/>
</dbReference>
<dbReference type="PANTHER" id="PTHR30363:SF44">
    <property type="entry name" value="AGA OPERON TRANSCRIPTIONAL REPRESSOR-RELATED"/>
    <property type="match status" value="1"/>
</dbReference>
<comment type="caution">
    <text evidence="5">The sequence shown here is derived from an EMBL/GenBank/DDBJ whole genome shotgun (WGS) entry which is preliminary data.</text>
</comment>